<evidence type="ECO:0000256" key="2">
    <source>
        <dbReference type="SAM" id="MobiDB-lite"/>
    </source>
</evidence>
<dbReference type="Proteomes" id="UP000272464">
    <property type="component" value="Unassembled WGS sequence"/>
</dbReference>
<dbReference type="GO" id="GO:0003993">
    <property type="term" value="F:acid phosphatase activity"/>
    <property type="evidence" value="ECO:0007669"/>
    <property type="project" value="InterPro"/>
</dbReference>
<dbReference type="AlphaFoldDB" id="A0A433XCU1"/>
<feature type="domain" description="SLH" evidence="3">
    <location>
        <begin position="1005"/>
        <end position="1063"/>
    </location>
</feature>
<dbReference type="Pfam" id="PF16656">
    <property type="entry name" value="Pur_ac_phosph_N"/>
    <property type="match status" value="1"/>
</dbReference>
<dbReference type="PROSITE" id="PS51272">
    <property type="entry name" value="SLH"/>
    <property type="match status" value="3"/>
</dbReference>
<dbReference type="OrthoDB" id="9809781at2"/>
<protein>
    <recommendedName>
        <fullName evidence="3">SLH domain-containing protein</fullName>
    </recommendedName>
</protein>
<gene>
    <name evidence="4" type="ORF">EJP77_10225</name>
</gene>
<name>A0A433XCU1_9BACL</name>
<dbReference type="CDD" id="cd00063">
    <property type="entry name" value="FN3"/>
    <property type="match status" value="1"/>
</dbReference>
<dbReference type="PANTHER" id="PTHR45867:SF3">
    <property type="entry name" value="ACID PHOSPHATASE TYPE 7"/>
    <property type="match status" value="1"/>
</dbReference>
<feature type="compositionally biased region" description="Gly residues" evidence="2">
    <location>
        <begin position="876"/>
        <end position="885"/>
    </location>
</feature>
<dbReference type="Pfam" id="PF00149">
    <property type="entry name" value="Metallophos"/>
    <property type="match status" value="1"/>
</dbReference>
<dbReference type="Gene3D" id="3.60.21.10">
    <property type="match status" value="1"/>
</dbReference>
<dbReference type="Gene3D" id="2.60.40.1080">
    <property type="match status" value="1"/>
</dbReference>
<keyword evidence="1" id="KW-0732">Signal</keyword>
<evidence type="ECO:0000313" key="4">
    <source>
        <dbReference type="EMBL" id="RUT31754.1"/>
    </source>
</evidence>
<dbReference type="SUPFAM" id="SSF56300">
    <property type="entry name" value="Metallo-dependent phosphatases"/>
    <property type="match status" value="1"/>
</dbReference>
<evidence type="ECO:0000313" key="5">
    <source>
        <dbReference type="Proteomes" id="UP000272464"/>
    </source>
</evidence>
<feature type="compositionally biased region" description="Low complexity" evidence="2">
    <location>
        <begin position="886"/>
        <end position="904"/>
    </location>
</feature>
<comment type="caution">
    <text evidence="4">The sequence shown here is derived from an EMBL/GenBank/DDBJ whole genome shotgun (WGS) entry which is preliminary data.</text>
</comment>
<feature type="domain" description="SLH" evidence="3">
    <location>
        <begin position="1064"/>
        <end position="1125"/>
    </location>
</feature>
<dbReference type="InterPro" id="IPR008963">
    <property type="entry name" value="Purple_acid_Pase-like_N"/>
</dbReference>
<sequence>MFRELKLRKVSVFVLVSMLLLGMLQPGGIPSVQAASEAAAVTSPEFNQDGTVTVRTYSLKSEMYINGNFTNWGTFKPMTPDGTVQVNGVDQNVFSYQLSTEDFNKTGGVVQYKFIPQASWSGGDYVDFLNNSPKVGGNSAAYFLKVALNQKQLQAGQSTPVEAFRYLSDGSKADLTGADVTWTSSKPESVTILNGKAEVAPGTPVGTVTITGVYQGVSATTALEIVDTLPVPKVKSAANLTDLNDRLMIGEPTPEITGEVEAEDITNVAGKGNNVVAQLGYRYETDPDYTWVNAVYKDDVGNSDRFGAHFTPDRAGKWYYAMRFSLDNGITWDQKILGYKVNKFYDEQTILKPFDVLLTWTGDAKTTQTITWKTDSNVARNYVQYAEKSSVESFPGVNISVEGQAKPYKTTYVTANVNVFSATLTGLKPGTAYVYRVGDGANWSDTATFTTEAAAAAPFKFLIFGDSQSGRQEETDYRNWGETVNTAYQANPGVKFMVNNGDVVEKGSYEHWHKWFEGAQGVIENIPEMPATGNHEYYSTYGVNEQADNFKMQFNLPQNGPDRLKGLVYSYDYGDVHFTVLNSQNTEANTDQSEKMGDILAEQAAWLDNDLKSTNKKWKIVFYHKASYYSRSSRDVDAEVVKKAFQPIIDKYHVDLVFGGHDHTITRSYPINNNNFVDNTSKGTVYYITGRSGNKNYNDPFKQVWDAYYKNDTDDTNYLLVSVDGENLTVKATEKNGNVLDSYTLNKTTGTPSPDLPKIPIEKAENLSALTKQLSAGTKTDDITAEVSSQNVTNYVGRGVNIQAQLGYKLSEDAQYTWVNADYAQDAGKNDVYRANFVPNKAGNWDYVMRFSGDGGLTWTSTDAKIVKAIANNSGGSPGTGGGGQPTPATPSTPATPTTPAAPTVPDNKPEPGKVNPFQSKVINEEKVIQAIKDSIAAAKDTAAAFGDIAQHWGRNDIALAVKLGIVKGYENVTFRPDAPVTRAEFAAMVCRAFGMETVQGSASFRDTADIWASGYIGTLASKGVINGYTDQTFRPNKEISRAEMVTILGRILDLGQLATSTKASLTDVGSDYWAKNAIEEAYKAQLIQGVNATLFKPDDRATRAEAITVLLRALKSDSSIKQLIEQQ</sequence>
<dbReference type="InterPro" id="IPR003961">
    <property type="entry name" value="FN3_dom"/>
</dbReference>
<dbReference type="GO" id="GO:0046872">
    <property type="term" value="F:metal ion binding"/>
    <property type="evidence" value="ECO:0007669"/>
    <property type="project" value="InterPro"/>
</dbReference>
<organism evidence="4 5">
    <name type="scientific">Paenibacillus zeisoli</name>
    <dbReference type="NCBI Taxonomy" id="2496267"/>
    <lineage>
        <taxon>Bacteria</taxon>
        <taxon>Bacillati</taxon>
        <taxon>Bacillota</taxon>
        <taxon>Bacilli</taxon>
        <taxon>Bacillales</taxon>
        <taxon>Paenibacillaceae</taxon>
        <taxon>Paenibacillus</taxon>
    </lineage>
</organism>
<proteinExistence type="predicted"/>
<feature type="region of interest" description="Disordered" evidence="2">
    <location>
        <begin position="871"/>
        <end position="914"/>
    </location>
</feature>
<dbReference type="RefSeq" id="WP_127199134.1">
    <property type="nucleotide sequence ID" value="NZ_RZNX01000003.1"/>
</dbReference>
<keyword evidence="5" id="KW-1185">Reference proteome</keyword>
<accession>A0A433XCU1</accession>
<dbReference type="InterPro" id="IPR015914">
    <property type="entry name" value="PAPs_N"/>
</dbReference>
<dbReference type="InterPro" id="IPR004843">
    <property type="entry name" value="Calcineurin-like_PHP"/>
</dbReference>
<reference evidence="4 5" key="1">
    <citation type="submission" date="2018-12" db="EMBL/GenBank/DDBJ databases">
        <authorList>
            <person name="Sun L."/>
            <person name="Chen Z."/>
        </authorList>
    </citation>
    <scope>NUCLEOTIDE SEQUENCE [LARGE SCALE GENOMIC DNA]</scope>
    <source>
        <strain evidence="4 5">3-5-3</strain>
    </source>
</reference>
<evidence type="ECO:0000256" key="1">
    <source>
        <dbReference type="ARBA" id="ARBA00022729"/>
    </source>
</evidence>
<dbReference type="EMBL" id="RZNX01000003">
    <property type="protein sequence ID" value="RUT31754.1"/>
    <property type="molecule type" value="Genomic_DNA"/>
</dbReference>
<dbReference type="PANTHER" id="PTHR45867">
    <property type="entry name" value="PURPLE ACID PHOSPHATASE"/>
    <property type="match status" value="1"/>
</dbReference>
<evidence type="ECO:0000259" key="3">
    <source>
        <dbReference type="PROSITE" id="PS51272"/>
    </source>
</evidence>
<dbReference type="Pfam" id="PF00395">
    <property type="entry name" value="SLH"/>
    <property type="match status" value="3"/>
</dbReference>
<dbReference type="InterPro" id="IPR001119">
    <property type="entry name" value="SLH_dom"/>
</dbReference>
<feature type="domain" description="SLH" evidence="3">
    <location>
        <begin position="941"/>
        <end position="1004"/>
    </location>
</feature>
<dbReference type="SUPFAM" id="SSF49363">
    <property type="entry name" value="Purple acid phosphatase, N-terminal domain"/>
    <property type="match status" value="1"/>
</dbReference>
<dbReference type="InterPro" id="IPR029052">
    <property type="entry name" value="Metallo-depent_PP-like"/>
</dbReference>
<dbReference type="Gene3D" id="2.60.40.380">
    <property type="entry name" value="Purple acid phosphatase-like, N-terminal"/>
    <property type="match status" value="1"/>
</dbReference>